<organism evidence="1 2">
    <name type="scientific">Meganyctiphanes norvegica</name>
    <name type="common">Northern krill</name>
    <name type="synonym">Thysanopoda norvegica</name>
    <dbReference type="NCBI Taxonomy" id="48144"/>
    <lineage>
        <taxon>Eukaryota</taxon>
        <taxon>Metazoa</taxon>
        <taxon>Ecdysozoa</taxon>
        <taxon>Arthropoda</taxon>
        <taxon>Crustacea</taxon>
        <taxon>Multicrustacea</taxon>
        <taxon>Malacostraca</taxon>
        <taxon>Eumalacostraca</taxon>
        <taxon>Eucarida</taxon>
        <taxon>Euphausiacea</taxon>
        <taxon>Euphausiidae</taxon>
        <taxon>Meganyctiphanes</taxon>
    </lineage>
</organism>
<comment type="caution">
    <text evidence="1">The sequence shown here is derived from an EMBL/GenBank/DDBJ whole genome shotgun (WGS) entry which is preliminary data.</text>
</comment>
<dbReference type="EMBL" id="CAXKWB010006063">
    <property type="protein sequence ID" value="CAL4081204.1"/>
    <property type="molecule type" value="Genomic_DNA"/>
</dbReference>
<feature type="non-terminal residue" evidence="1">
    <location>
        <position position="1"/>
    </location>
</feature>
<accession>A0AAV2QGR4</accession>
<evidence type="ECO:0000313" key="2">
    <source>
        <dbReference type="Proteomes" id="UP001497623"/>
    </source>
</evidence>
<protein>
    <recommendedName>
        <fullName evidence="3">Capsid protein</fullName>
    </recommendedName>
</protein>
<name>A0AAV2QGR4_MEGNR</name>
<gene>
    <name evidence="1" type="ORF">MNOR_LOCUS11501</name>
</gene>
<evidence type="ECO:0008006" key="3">
    <source>
        <dbReference type="Google" id="ProtNLM"/>
    </source>
</evidence>
<dbReference type="AlphaFoldDB" id="A0AAV2QGR4"/>
<sequence>KVTIVSCFNIPFTVRAPLYPYTNYMGNADWKRLELKHPEPKIERLEMPQITGISLTSLSVDYPGPYYELLPYPHSSRTLKFWSWQVWYDPSNSTTKAVTLSLSYARPQESTESKAWGQPINPVTRFVDFGRKRLFHKRPDLFLKDPNVQRYTGIYSFERSTADMIRPTKTDLWKPTSLLKVYSNLRMASDQPQPQIPDISHIFSNKNGRNESQHVPADVVHTLQLLDYDDFDYVDTLEIPKNSRKKRQSNIPPNTFPFTD</sequence>
<evidence type="ECO:0000313" key="1">
    <source>
        <dbReference type="EMBL" id="CAL4081204.1"/>
    </source>
</evidence>
<proteinExistence type="predicted"/>
<dbReference type="Proteomes" id="UP001497623">
    <property type="component" value="Unassembled WGS sequence"/>
</dbReference>
<keyword evidence="2" id="KW-1185">Reference proteome</keyword>
<feature type="non-terminal residue" evidence="1">
    <location>
        <position position="260"/>
    </location>
</feature>
<reference evidence="1 2" key="1">
    <citation type="submission" date="2024-05" db="EMBL/GenBank/DDBJ databases">
        <authorList>
            <person name="Wallberg A."/>
        </authorList>
    </citation>
    <scope>NUCLEOTIDE SEQUENCE [LARGE SCALE GENOMIC DNA]</scope>
</reference>